<dbReference type="InterPro" id="IPR010627">
    <property type="entry name" value="Prepilin_pept_A24_N"/>
</dbReference>
<evidence type="ECO:0000256" key="6">
    <source>
        <dbReference type="ARBA" id="ARBA00022989"/>
    </source>
</evidence>
<sequence>MMSMTTGLAELSILSMLLGLIIGSFLNVVIYRVPRGESIVSPGSHCPACGHALRAWELIPVLSFLIQKGQCRECQASISWRYPAIELLTGILFFLTAYISIDSGVHPARMVLNLAFVAVLIALSFIDLDTFRLPDVLTLPLLGFGILGAFLIPGSPGGWESVLSSLGAGGVFLLIALAYPQGMGLGDVKLVAALGAFLGFPAIFLSVFSGSFIGALAGIFLLITGQKRFRQQIPFGPYLALGAIFTLLWGTQIFDWYWTWIR</sequence>
<evidence type="ECO:0000256" key="8">
    <source>
        <dbReference type="RuleBase" id="RU003793"/>
    </source>
</evidence>
<evidence type="ECO:0000256" key="9">
    <source>
        <dbReference type="RuleBase" id="RU003794"/>
    </source>
</evidence>
<comment type="function">
    <text evidence="9">Plays an essential role in type IV pili and type II pseudopili formation by proteolytically removing the leader sequence from substrate proteins and subsequently monomethylating the alpha-amino group of the newly exposed N-terminal phenylalanine.</text>
</comment>
<dbReference type="PANTHER" id="PTHR30487">
    <property type="entry name" value="TYPE 4 PREPILIN-LIKE PROTEINS LEADER PEPTIDE-PROCESSING ENZYME"/>
    <property type="match status" value="1"/>
</dbReference>
<keyword evidence="9 13" id="KW-0808">Transferase</keyword>
<feature type="transmembrane region" description="Helical" evidence="10">
    <location>
        <begin position="12"/>
        <end position="31"/>
    </location>
</feature>
<keyword evidence="6 10" id="KW-1133">Transmembrane helix</keyword>
<gene>
    <name evidence="13" type="ORF">SAMN02746098_02803</name>
</gene>
<dbReference type="Gene3D" id="1.20.120.1220">
    <property type="match status" value="1"/>
</dbReference>
<dbReference type="GO" id="GO:0006465">
    <property type="term" value="P:signal peptide processing"/>
    <property type="evidence" value="ECO:0007669"/>
    <property type="project" value="TreeGrafter"/>
</dbReference>
<comment type="catalytic activity">
    <reaction evidence="9">
        <text>Typically cleaves a -Gly-|-Phe- bond to release an N-terminal, basic peptide of 5-8 residues from type IV prepilin, and then N-methylates the new N-terminal amino group, the methyl donor being S-adenosyl-L-methionine.</text>
        <dbReference type="EC" id="3.4.23.43"/>
    </reaction>
</comment>
<evidence type="ECO:0000259" key="11">
    <source>
        <dbReference type="Pfam" id="PF01478"/>
    </source>
</evidence>
<dbReference type="RefSeq" id="WP_084110290.1">
    <property type="nucleotide sequence ID" value="NZ_FQXJ01000009.1"/>
</dbReference>
<dbReference type="STRING" id="1121420.SAMN02746098_02803"/>
<evidence type="ECO:0000256" key="4">
    <source>
        <dbReference type="ARBA" id="ARBA00022519"/>
    </source>
</evidence>
<evidence type="ECO:0000256" key="10">
    <source>
        <dbReference type="SAM" id="Phobius"/>
    </source>
</evidence>
<feature type="transmembrane region" description="Helical" evidence="10">
    <location>
        <begin position="107"/>
        <end position="126"/>
    </location>
</feature>
<evidence type="ECO:0000256" key="5">
    <source>
        <dbReference type="ARBA" id="ARBA00022692"/>
    </source>
</evidence>
<dbReference type="EC" id="3.4.23.43" evidence="9"/>
<keyword evidence="14" id="KW-1185">Reference proteome</keyword>
<protein>
    <recommendedName>
        <fullName evidence="9">Prepilin leader peptidase/N-methyltransferase</fullName>
        <ecNumber evidence="9">2.1.1.-</ecNumber>
        <ecNumber evidence="9">3.4.23.43</ecNumber>
    </recommendedName>
</protein>
<dbReference type="PANTHER" id="PTHR30487:SF0">
    <property type="entry name" value="PREPILIN LEADER PEPTIDASE_N-METHYLTRANSFERASE-RELATED"/>
    <property type="match status" value="1"/>
</dbReference>
<keyword evidence="7 10" id="KW-0472">Membrane</keyword>
<keyword evidence="5 9" id="KW-0812">Transmembrane</keyword>
<dbReference type="Proteomes" id="UP000183954">
    <property type="component" value="Unassembled WGS sequence"/>
</dbReference>
<dbReference type="AlphaFoldDB" id="A0A1M5Z007"/>
<evidence type="ECO:0000256" key="1">
    <source>
        <dbReference type="ARBA" id="ARBA00004429"/>
    </source>
</evidence>
<dbReference type="EMBL" id="FQXJ01000009">
    <property type="protein sequence ID" value="SHI17539.1"/>
    <property type="molecule type" value="Genomic_DNA"/>
</dbReference>
<dbReference type="InterPro" id="IPR000045">
    <property type="entry name" value="Prepilin_IV_endopep_pep"/>
</dbReference>
<dbReference type="GO" id="GO:0005886">
    <property type="term" value="C:plasma membrane"/>
    <property type="evidence" value="ECO:0007669"/>
    <property type="project" value="UniProtKB-SubCell"/>
</dbReference>
<dbReference type="GO" id="GO:0008168">
    <property type="term" value="F:methyltransferase activity"/>
    <property type="evidence" value="ECO:0007669"/>
    <property type="project" value="UniProtKB-KW"/>
</dbReference>
<feature type="transmembrane region" description="Helical" evidence="10">
    <location>
        <begin position="158"/>
        <end position="178"/>
    </location>
</feature>
<accession>A0A1M5Z007</accession>
<dbReference type="EC" id="2.1.1.-" evidence="9"/>
<evidence type="ECO:0000256" key="2">
    <source>
        <dbReference type="ARBA" id="ARBA00005801"/>
    </source>
</evidence>
<dbReference type="GO" id="GO:0004190">
    <property type="term" value="F:aspartic-type endopeptidase activity"/>
    <property type="evidence" value="ECO:0007669"/>
    <property type="project" value="UniProtKB-EC"/>
</dbReference>
<dbReference type="GO" id="GO:0032259">
    <property type="term" value="P:methylation"/>
    <property type="evidence" value="ECO:0007669"/>
    <property type="project" value="UniProtKB-KW"/>
</dbReference>
<evidence type="ECO:0000259" key="12">
    <source>
        <dbReference type="Pfam" id="PF06750"/>
    </source>
</evidence>
<dbReference type="InterPro" id="IPR014032">
    <property type="entry name" value="Peptidase_A24A_bac"/>
</dbReference>
<keyword evidence="4" id="KW-0997">Cell inner membrane</keyword>
<evidence type="ECO:0000313" key="14">
    <source>
        <dbReference type="Proteomes" id="UP000183954"/>
    </source>
</evidence>
<feature type="transmembrane region" description="Helical" evidence="10">
    <location>
        <begin position="190"/>
        <end position="223"/>
    </location>
</feature>
<feature type="transmembrane region" description="Helical" evidence="10">
    <location>
        <begin position="235"/>
        <end position="258"/>
    </location>
</feature>
<feature type="domain" description="Prepilin peptidase A24 N-terminal" evidence="12">
    <location>
        <begin position="17"/>
        <end position="98"/>
    </location>
</feature>
<organism evidence="13 14">
    <name type="scientific">Desulfosporosinus lacus DSM 15449</name>
    <dbReference type="NCBI Taxonomy" id="1121420"/>
    <lineage>
        <taxon>Bacteria</taxon>
        <taxon>Bacillati</taxon>
        <taxon>Bacillota</taxon>
        <taxon>Clostridia</taxon>
        <taxon>Eubacteriales</taxon>
        <taxon>Desulfitobacteriaceae</taxon>
        <taxon>Desulfosporosinus</taxon>
    </lineage>
</organism>
<evidence type="ECO:0000313" key="13">
    <source>
        <dbReference type="EMBL" id="SHI17539.1"/>
    </source>
</evidence>
<name>A0A1M5Z007_9FIRM</name>
<dbReference type="PRINTS" id="PR00864">
    <property type="entry name" value="PREPILNPTASE"/>
</dbReference>
<comment type="similarity">
    <text evidence="2 8">Belongs to the peptidase A24 family.</text>
</comment>
<evidence type="ECO:0000256" key="3">
    <source>
        <dbReference type="ARBA" id="ARBA00022475"/>
    </source>
</evidence>
<reference evidence="14" key="1">
    <citation type="submission" date="2016-11" db="EMBL/GenBank/DDBJ databases">
        <authorList>
            <person name="Varghese N."/>
            <person name="Submissions S."/>
        </authorList>
    </citation>
    <scope>NUCLEOTIDE SEQUENCE [LARGE SCALE GENOMIC DNA]</scope>
    <source>
        <strain evidence="14">DSM 15449</strain>
    </source>
</reference>
<keyword evidence="9" id="KW-0645">Protease</keyword>
<keyword evidence="9 13" id="KW-0489">Methyltransferase</keyword>
<feature type="transmembrane region" description="Helical" evidence="10">
    <location>
        <begin position="82"/>
        <end position="101"/>
    </location>
</feature>
<dbReference type="Pfam" id="PF06750">
    <property type="entry name" value="A24_N_bact"/>
    <property type="match status" value="1"/>
</dbReference>
<keyword evidence="3" id="KW-1003">Cell membrane</keyword>
<evidence type="ECO:0000256" key="7">
    <source>
        <dbReference type="ARBA" id="ARBA00023136"/>
    </source>
</evidence>
<keyword evidence="9" id="KW-0511">Multifunctional enzyme</keyword>
<keyword evidence="9" id="KW-0378">Hydrolase</keyword>
<comment type="subcellular location">
    <subcellularLocation>
        <location evidence="1">Cell inner membrane</location>
        <topology evidence="1">Multi-pass membrane protein</topology>
    </subcellularLocation>
    <subcellularLocation>
        <location evidence="9">Cell membrane</location>
        <topology evidence="9">Multi-pass membrane protein</topology>
    </subcellularLocation>
</comment>
<feature type="transmembrane region" description="Helical" evidence="10">
    <location>
        <begin position="133"/>
        <end position="152"/>
    </location>
</feature>
<feature type="domain" description="Prepilin type IV endopeptidase peptidase" evidence="11">
    <location>
        <begin position="115"/>
        <end position="219"/>
    </location>
</feature>
<dbReference type="Pfam" id="PF01478">
    <property type="entry name" value="Peptidase_A24"/>
    <property type="match status" value="1"/>
</dbReference>
<proteinExistence type="inferred from homology"/>
<dbReference type="InterPro" id="IPR050882">
    <property type="entry name" value="Prepilin_peptidase/N-MTase"/>
</dbReference>